<organism evidence="1 2">
    <name type="scientific">Altererythrobacter ishigakiensis</name>
    <dbReference type="NCBI Taxonomy" id="476157"/>
    <lineage>
        <taxon>Bacteria</taxon>
        <taxon>Pseudomonadati</taxon>
        <taxon>Pseudomonadota</taxon>
        <taxon>Alphaproteobacteria</taxon>
        <taxon>Sphingomonadales</taxon>
        <taxon>Erythrobacteraceae</taxon>
        <taxon>Altererythrobacter</taxon>
    </lineage>
</organism>
<dbReference type="Proteomes" id="UP000320547">
    <property type="component" value="Unassembled WGS sequence"/>
</dbReference>
<keyword evidence="2" id="KW-1185">Reference proteome</keyword>
<gene>
    <name evidence="1" type="ORF">JN10_1839</name>
</gene>
<protein>
    <submittedName>
        <fullName evidence="1">Uncharacterized protein</fullName>
    </submittedName>
</protein>
<name>A0A562UX40_9SPHN</name>
<dbReference type="EMBL" id="VLLK01000001">
    <property type="protein sequence ID" value="TWJ10179.1"/>
    <property type="molecule type" value="Genomic_DNA"/>
</dbReference>
<proteinExistence type="predicted"/>
<evidence type="ECO:0000313" key="2">
    <source>
        <dbReference type="Proteomes" id="UP000320547"/>
    </source>
</evidence>
<comment type="caution">
    <text evidence="1">The sequence shown here is derived from an EMBL/GenBank/DDBJ whole genome shotgun (WGS) entry which is preliminary data.</text>
</comment>
<reference evidence="1 2" key="1">
    <citation type="submission" date="2019-07" db="EMBL/GenBank/DDBJ databases">
        <title>Genomic Encyclopedia of Archaeal and Bacterial Type Strains, Phase II (KMG-II): from individual species to whole genera.</title>
        <authorList>
            <person name="Goeker M."/>
        </authorList>
    </citation>
    <scope>NUCLEOTIDE SEQUENCE [LARGE SCALE GENOMIC DNA]</scope>
    <source>
        <strain evidence="1 2">ATCC BAA-2084</strain>
    </source>
</reference>
<dbReference type="AlphaFoldDB" id="A0A562UX40"/>
<evidence type="ECO:0000313" key="1">
    <source>
        <dbReference type="EMBL" id="TWJ10179.1"/>
    </source>
</evidence>
<accession>A0A562UX40</accession>
<sequence>MDFIFSPVRHFQRMTALQKRLKQIQSTSVKAVGFTLLVLSND</sequence>